<dbReference type="InterPro" id="IPR006162">
    <property type="entry name" value="Ppantetheine_attach_site"/>
</dbReference>
<dbReference type="EMBL" id="FONG01000006">
    <property type="protein sequence ID" value="SFE89693.1"/>
    <property type="molecule type" value="Genomic_DNA"/>
</dbReference>
<dbReference type="Gene3D" id="3.40.47.10">
    <property type="match status" value="1"/>
</dbReference>
<dbReference type="InterPro" id="IPR036736">
    <property type="entry name" value="ACP-like_sf"/>
</dbReference>
<dbReference type="SUPFAM" id="SSF53901">
    <property type="entry name" value="Thiolase-like"/>
    <property type="match status" value="1"/>
</dbReference>
<dbReference type="Pfam" id="PF02801">
    <property type="entry name" value="Ketoacyl-synt_C"/>
    <property type="match status" value="1"/>
</dbReference>
<dbReference type="Pfam" id="PF22621">
    <property type="entry name" value="CurL-like_PKS_C"/>
    <property type="match status" value="1"/>
</dbReference>
<dbReference type="Pfam" id="PF21394">
    <property type="entry name" value="Beta-ketacyl_N"/>
    <property type="match status" value="1"/>
</dbReference>
<dbReference type="InterPro" id="IPR014031">
    <property type="entry name" value="Ketoacyl_synth_C"/>
</dbReference>
<accession>A0A1I2EAI2</accession>
<dbReference type="InterPro" id="IPR020806">
    <property type="entry name" value="PKS_PP-bd"/>
</dbReference>
<dbReference type="CDD" id="cd00833">
    <property type="entry name" value="PKS"/>
    <property type="match status" value="1"/>
</dbReference>
<evidence type="ECO:0000259" key="7">
    <source>
        <dbReference type="PROSITE" id="PS50075"/>
    </source>
</evidence>
<feature type="region of interest" description="Disordered" evidence="6">
    <location>
        <begin position="1"/>
        <end position="22"/>
    </location>
</feature>
<evidence type="ECO:0000256" key="5">
    <source>
        <dbReference type="ARBA" id="ARBA00022679"/>
    </source>
</evidence>
<name>A0A1I2EAI2_9ACTN</name>
<dbReference type="InterPro" id="IPR014030">
    <property type="entry name" value="Ketoacyl_synth_N"/>
</dbReference>
<dbReference type="FunFam" id="1.10.1200.10:FF:000016">
    <property type="entry name" value="Non-ribosomal peptide synthase"/>
    <property type="match status" value="1"/>
</dbReference>
<organism evidence="9 10">
    <name type="scientific">Actinacidiphila alni</name>
    <dbReference type="NCBI Taxonomy" id="380248"/>
    <lineage>
        <taxon>Bacteria</taxon>
        <taxon>Bacillati</taxon>
        <taxon>Actinomycetota</taxon>
        <taxon>Actinomycetes</taxon>
        <taxon>Kitasatosporales</taxon>
        <taxon>Streptomycetaceae</taxon>
        <taxon>Actinacidiphila</taxon>
    </lineage>
</organism>
<evidence type="ECO:0000256" key="2">
    <source>
        <dbReference type="ARBA" id="ARBA00006432"/>
    </source>
</evidence>
<dbReference type="PANTHER" id="PTHR43775">
    <property type="entry name" value="FATTY ACID SYNTHASE"/>
    <property type="match status" value="1"/>
</dbReference>
<dbReference type="SMART" id="SM00822">
    <property type="entry name" value="PKS_KR"/>
    <property type="match status" value="1"/>
</dbReference>
<dbReference type="PROSITE" id="PS00012">
    <property type="entry name" value="PHOSPHOPANTETHEINE"/>
    <property type="match status" value="1"/>
</dbReference>
<proteinExistence type="inferred from homology"/>
<dbReference type="InterPro" id="IPR036291">
    <property type="entry name" value="NAD(P)-bd_dom_sf"/>
</dbReference>
<comment type="similarity">
    <text evidence="2">Belongs to the ATP-dependent AMP-binding enzyme family.</text>
</comment>
<dbReference type="InterPro" id="IPR009081">
    <property type="entry name" value="PP-bd_ACP"/>
</dbReference>
<dbReference type="RefSeq" id="WP_093713500.1">
    <property type="nucleotide sequence ID" value="NZ_FONG01000006.1"/>
</dbReference>
<evidence type="ECO:0000313" key="10">
    <source>
        <dbReference type="Proteomes" id="UP000199323"/>
    </source>
</evidence>
<dbReference type="GO" id="GO:0004312">
    <property type="term" value="F:fatty acid synthase activity"/>
    <property type="evidence" value="ECO:0007669"/>
    <property type="project" value="TreeGrafter"/>
</dbReference>
<dbReference type="PANTHER" id="PTHR43775:SF37">
    <property type="entry name" value="SI:DKEY-61P9.11"/>
    <property type="match status" value="1"/>
</dbReference>
<keyword evidence="5" id="KW-0808">Transferase</keyword>
<evidence type="ECO:0000313" key="9">
    <source>
        <dbReference type="EMBL" id="SFE89693.1"/>
    </source>
</evidence>
<dbReference type="GO" id="GO:0044550">
    <property type="term" value="P:secondary metabolite biosynthetic process"/>
    <property type="evidence" value="ECO:0007669"/>
    <property type="project" value="UniProtKB-ARBA"/>
</dbReference>
<dbReference type="SMART" id="SM00825">
    <property type="entry name" value="PKS_KS"/>
    <property type="match status" value="1"/>
</dbReference>
<dbReference type="SMART" id="SM00823">
    <property type="entry name" value="PKS_PP"/>
    <property type="match status" value="1"/>
</dbReference>
<feature type="compositionally biased region" description="Low complexity" evidence="6">
    <location>
        <begin position="1"/>
        <end position="19"/>
    </location>
</feature>
<comment type="cofactor">
    <cofactor evidence="1">
        <name>pantetheine 4'-phosphate</name>
        <dbReference type="ChEBI" id="CHEBI:47942"/>
    </cofactor>
</comment>
<dbReference type="InterPro" id="IPR013968">
    <property type="entry name" value="PKS_KR"/>
</dbReference>
<dbReference type="GO" id="GO:0005737">
    <property type="term" value="C:cytoplasm"/>
    <property type="evidence" value="ECO:0007669"/>
    <property type="project" value="TreeGrafter"/>
</dbReference>
<dbReference type="GO" id="GO:0071770">
    <property type="term" value="P:DIM/DIP cell wall layer assembly"/>
    <property type="evidence" value="ECO:0007669"/>
    <property type="project" value="TreeGrafter"/>
</dbReference>
<keyword evidence="4" id="KW-0597">Phosphoprotein</keyword>
<dbReference type="Pfam" id="PF00109">
    <property type="entry name" value="ketoacyl-synt"/>
    <property type="match status" value="1"/>
</dbReference>
<dbReference type="SUPFAM" id="SSF51735">
    <property type="entry name" value="NAD(P)-binding Rossmann-fold domains"/>
    <property type="match status" value="2"/>
</dbReference>
<dbReference type="Gene3D" id="1.10.1200.10">
    <property type="entry name" value="ACP-like"/>
    <property type="match status" value="1"/>
</dbReference>
<feature type="domain" description="Ketosynthase family 3 (KS3)" evidence="8">
    <location>
        <begin position="29"/>
        <end position="452"/>
    </location>
</feature>
<dbReference type="Gene3D" id="1.10.1240.100">
    <property type="match status" value="1"/>
</dbReference>
<dbReference type="Pfam" id="PF08659">
    <property type="entry name" value="KR"/>
    <property type="match status" value="1"/>
</dbReference>
<dbReference type="CDD" id="cd08953">
    <property type="entry name" value="KR_2_SDR_x"/>
    <property type="match status" value="1"/>
</dbReference>
<gene>
    <name evidence="9" type="ORF">SAMN05216251_106106</name>
</gene>
<evidence type="ECO:0000256" key="6">
    <source>
        <dbReference type="SAM" id="MobiDB-lite"/>
    </source>
</evidence>
<dbReference type="PROSITE" id="PS52004">
    <property type="entry name" value="KS3_2"/>
    <property type="match status" value="1"/>
</dbReference>
<dbReference type="GO" id="GO:0006633">
    <property type="term" value="P:fatty acid biosynthetic process"/>
    <property type="evidence" value="ECO:0007669"/>
    <property type="project" value="TreeGrafter"/>
</dbReference>
<dbReference type="InterPro" id="IPR049490">
    <property type="entry name" value="C883_1060-like_KR_N"/>
</dbReference>
<dbReference type="InterPro" id="IPR057326">
    <property type="entry name" value="KR_dom"/>
</dbReference>
<dbReference type="SUPFAM" id="SSF47336">
    <property type="entry name" value="ACP-like"/>
    <property type="match status" value="1"/>
</dbReference>
<evidence type="ECO:0000256" key="4">
    <source>
        <dbReference type="ARBA" id="ARBA00022553"/>
    </source>
</evidence>
<evidence type="ECO:0000259" key="8">
    <source>
        <dbReference type="PROSITE" id="PS52004"/>
    </source>
</evidence>
<dbReference type="InterPro" id="IPR020841">
    <property type="entry name" value="PKS_Beta-ketoAc_synthase_dom"/>
</dbReference>
<feature type="domain" description="Carrier" evidence="7">
    <location>
        <begin position="1209"/>
        <end position="1282"/>
    </location>
</feature>
<dbReference type="GO" id="GO:0031177">
    <property type="term" value="F:phosphopantetheine binding"/>
    <property type="evidence" value="ECO:0007669"/>
    <property type="project" value="InterPro"/>
</dbReference>
<dbReference type="SMART" id="SM01294">
    <property type="entry name" value="PKS_PP_betabranch"/>
    <property type="match status" value="1"/>
</dbReference>
<dbReference type="Pfam" id="PF00550">
    <property type="entry name" value="PP-binding"/>
    <property type="match status" value="1"/>
</dbReference>
<dbReference type="Gene3D" id="3.40.50.720">
    <property type="entry name" value="NAD(P)-binding Rossmann-like Domain"/>
    <property type="match status" value="1"/>
</dbReference>
<dbReference type="Gene3D" id="3.30.70.3290">
    <property type="match status" value="1"/>
</dbReference>
<dbReference type="Proteomes" id="UP000199323">
    <property type="component" value="Unassembled WGS sequence"/>
</dbReference>
<reference evidence="9 10" key="1">
    <citation type="submission" date="2016-10" db="EMBL/GenBank/DDBJ databases">
        <authorList>
            <person name="de Groot N.N."/>
        </authorList>
    </citation>
    <scope>NUCLEOTIDE SEQUENCE [LARGE SCALE GENOMIC DNA]</scope>
    <source>
        <strain evidence="9 10">CGMCC 4.3510</strain>
    </source>
</reference>
<keyword evidence="3" id="KW-0596">Phosphopantetheine</keyword>
<dbReference type="STRING" id="380248.SAMN05216251_106106"/>
<dbReference type="InterPro" id="IPR050091">
    <property type="entry name" value="PKS_NRPS_Biosynth_Enz"/>
</dbReference>
<evidence type="ECO:0000256" key="1">
    <source>
        <dbReference type="ARBA" id="ARBA00001957"/>
    </source>
</evidence>
<protein>
    <submittedName>
        <fullName evidence="9">Phosphopantetheine attachment site</fullName>
    </submittedName>
</protein>
<dbReference type="InterPro" id="IPR016039">
    <property type="entry name" value="Thiolase-like"/>
</dbReference>
<dbReference type="GO" id="GO:0005886">
    <property type="term" value="C:plasma membrane"/>
    <property type="evidence" value="ECO:0007669"/>
    <property type="project" value="TreeGrafter"/>
</dbReference>
<evidence type="ECO:0000256" key="3">
    <source>
        <dbReference type="ARBA" id="ARBA00022450"/>
    </source>
</evidence>
<sequence>MPGTPDTPDTPGADIVNGPDPDDGYDVYDSAVALVGMSGRFPGAPDVATLWRNTLAGVSGLREITDEELAAAGISPQAAADPHYVRVGGPVDGLADFDAAAFGFSPREAETMGPQHRLFLECAWEALENAGYPPVGPPGQVGVFGGSAFPDYLLDNVAHVVDEPGGGLLVAVGNERDSLTSLVAYKLGLRGPSLSVQTFCSTSLVAVHLACQSLLTFESDLALAGGAFLPLPHPAGYRYEPGGITSPNGTVRSFDAAADGTVMGAGVGVVALRRMTDALADGDVIHAVILGSAVNNDGRERVGYTAPGVDGQAAVIRTALNVADVKPESVGYVECHATGTGLGDGIELAAMARVFQATPKTPIVLGSAKPAVGHLDRASGVTGLIRAALSVRDGVKLAIPGFERPNPALAAAADRFTVLPENQPWPEGTEPRRAGISSFGLGGTNAHVVIEQAPPRPARTTAAGPQLLAFSAGDRTALDDVTERLRAHLVAHPELDVADVAFTLQVSRGHFALRRFVVCDDLADAVAALADPARWVDGETTTRGPAVRLTEGDGLSPQWRTELADAAATLLPGAVESGGDRPIPVLERGLRAIGVRVKGAEDTDPGPYETVGLPPGPDGVPAAHWLIGTVGRLWLAGAEIDWAALHRGEGRRVELPTYPFRRSRYWVAPRPKARGEQPQVEGRVDDLAQWTYLPAWQQRPLPTGDLDERLRAAGPWLVLAAEDRGEALVRRLARAGAEVVTARPGTEFGQDDAGDFTVRVDSKEDLEELLAGQFVAPRTLVHGFSLASPEGDGTAHFTAEQDRGMHSALALVGALAADPQPAEAQLTLLTRGAATVAGADLRHPEHAALAALAPTIAQENPELSCRHLDLDPVEGAVSDAATDQTLAAIVHPHLGPAAVRADDLWTRTYQQHPLEETDPERPVFRAGETVLITGGLGDVGLALARHLAERYGCRLVLTSRSQLPPRERWSELSAGEDRVARHIRNVLDLEARGAEVIAIGADVGDESAMRAVVTAADERFGGIDVVVHAAGVQDQSWFKLAHLSDRDTCATHLHAKVAGFHTLQAVLGERATDRRITLSSVSAVLGGIALGPYSAANAALDAYTRRARLRGEGRWVTVDWDTWAIDAERLEAHHNPTVRAYEMAPEEGLTILERALAGADRFAHVVISSGPLAPRLAQWVTGDGTSAGQRAADDGERHPRPELLTPYAEPAEGTEAVLADIWGAVLGVEGVGANDDFFELGGHSLIAIQLSARVRAAFPGDLAATDLLEHPTVRRLARFIGS</sequence>
<dbReference type="GO" id="GO:0017000">
    <property type="term" value="P:antibiotic biosynthetic process"/>
    <property type="evidence" value="ECO:0007669"/>
    <property type="project" value="UniProtKB-ARBA"/>
</dbReference>
<dbReference type="PROSITE" id="PS50075">
    <property type="entry name" value="CARRIER"/>
    <property type="match status" value="1"/>
</dbReference>
<keyword evidence="10" id="KW-1185">Reference proteome</keyword>